<feature type="transmembrane region" description="Helical" evidence="8">
    <location>
        <begin position="323"/>
        <end position="349"/>
    </location>
</feature>
<feature type="transmembrane region" description="Helical" evidence="8">
    <location>
        <begin position="261"/>
        <end position="287"/>
    </location>
</feature>
<dbReference type="SUPFAM" id="SSF53448">
    <property type="entry name" value="Nucleotide-diphospho-sugar transferases"/>
    <property type="match status" value="1"/>
</dbReference>
<feature type="domain" description="GtrA/DPMS transmembrane" evidence="10">
    <location>
        <begin position="264"/>
        <end position="379"/>
    </location>
</feature>
<keyword evidence="4 11" id="KW-0808">Transferase</keyword>
<proteinExistence type="inferred from homology"/>
<dbReference type="InterPro" id="IPR039528">
    <property type="entry name" value="DPM1-like"/>
</dbReference>
<evidence type="ECO:0000256" key="4">
    <source>
        <dbReference type="ARBA" id="ARBA00022679"/>
    </source>
</evidence>
<evidence type="ECO:0000256" key="3">
    <source>
        <dbReference type="ARBA" id="ARBA00022676"/>
    </source>
</evidence>
<dbReference type="Pfam" id="PF00535">
    <property type="entry name" value="Glycos_transf_2"/>
    <property type="match status" value="1"/>
</dbReference>
<feature type="transmembrane region" description="Helical" evidence="8">
    <location>
        <begin position="293"/>
        <end position="311"/>
    </location>
</feature>
<dbReference type="Proteomes" id="UP001524587">
    <property type="component" value="Unassembled WGS sequence"/>
</dbReference>
<dbReference type="InterPro" id="IPR001173">
    <property type="entry name" value="Glyco_trans_2-like"/>
</dbReference>
<keyword evidence="6 8" id="KW-1133">Transmembrane helix</keyword>
<dbReference type="InterPro" id="IPR029044">
    <property type="entry name" value="Nucleotide-diphossugar_trans"/>
</dbReference>
<dbReference type="GO" id="GO:0016757">
    <property type="term" value="F:glycosyltransferase activity"/>
    <property type="evidence" value="ECO:0007669"/>
    <property type="project" value="UniProtKB-KW"/>
</dbReference>
<dbReference type="PANTHER" id="PTHR43398">
    <property type="entry name" value="DOLICHOL-PHOSPHATE MANNOSYLTRANSFERASE SUBUNIT 1"/>
    <property type="match status" value="1"/>
</dbReference>
<name>A0ABT1W440_9PROT</name>
<evidence type="ECO:0000256" key="1">
    <source>
        <dbReference type="ARBA" id="ARBA00004141"/>
    </source>
</evidence>
<reference evidence="11 12" key="1">
    <citation type="submission" date="2022-06" db="EMBL/GenBank/DDBJ databases">
        <title>Endosaccharibacter gen. nov., sp. nov., endophytic bacteria isolated from sugarcane.</title>
        <authorList>
            <person name="Pitiwittayakul N."/>
            <person name="Yukphan P."/>
            <person name="Charoenyingcharoen P."/>
            <person name="Tanasupawat S."/>
        </authorList>
    </citation>
    <scope>NUCLEOTIDE SEQUENCE [LARGE SCALE GENOMIC DNA]</scope>
    <source>
        <strain evidence="11 12">KSS8</strain>
    </source>
</reference>
<keyword evidence="12" id="KW-1185">Reference proteome</keyword>
<organism evidence="11 12">
    <name type="scientific">Endosaccharibacter trunci</name>
    <dbReference type="NCBI Taxonomy" id="2812733"/>
    <lineage>
        <taxon>Bacteria</taxon>
        <taxon>Pseudomonadati</taxon>
        <taxon>Pseudomonadota</taxon>
        <taxon>Alphaproteobacteria</taxon>
        <taxon>Acetobacterales</taxon>
        <taxon>Acetobacteraceae</taxon>
        <taxon>Endosaccharibacter</taxon>
    </lineage>
</organism>
<keyword evidence="3 11" id="KW-0328">Glycosyltransferase</keyword>
<dbReference type="PANTHER" id="PTHR43398:SF1">
    <property type="entry name" value="DOLICHOL-PHOSPHATE MANNOSYLTRANSFERASE SUBUNIT 1"/>
    <property type="match status" value="1"/>
</dbReference>
<dbReference type="EC" id="2.4.-.-" evidence="11"/>
<evidence type="ECO:0000256" key="7">
    <source>
        <dbReference type="ARBA" id="ARBA00023136"/>
    </source>
</evidence>
<comment type="subcellular location">
    <subcellularLocation>
        <location evidence="1">Membrane</location>
        <topology evidence="1">Multi-pass membrane protein</topology>
    </subcellularLocation>
</comment>
<evidence type="ECO:0000259" key="10">
    <source>
        <dbReference type="Pfam" id="PF04138"/>
    </source>
</evidence>
<comment type="similarity">
    <text evidence="2">Belongs to the glycosyltransferase 2 family.</text>
</comment>
<evidence type="ECO:0000256" key="6">
    <source>
        <dbReference type="ARBA" id="ARBA00022989"/>
    </source>
</evidence>
<keyword evidence="7 8" id="KW-0472">Membrane</keyword>
<dbReference type="InterPro" id="IPR007267">
    <property type="entry name" value="GtrA_DPMS_TM"/>
</dbReference>
<protein>
    <submittedName>
        <fullName evidence="11">Glycosyltransferase</fullName>
        <ecNumber evidence="11">2.4.-.-</ecNumber>
    </submittedName>
</protein>
<feature type="domain" description="Glycosyltransferase 2-like" evidence="9">
    <location>
        <begin position="18"/>
        <end position="189"/>
    </location>
</feature>
<evidence type="ECO:0000256" key="5">
    <source>
        <dbReference type="ARBA" id="ARBA00022692"/>
    </source>
</evidence>
<evidence type="ECO:0000313" key="11">
    <source>
        <dbReference type="EMBL" id="MCQ8277661.1"/>
    </source>
</evidence>
<comment type="caution">
    <text evidence="11">The sequence shown here is derived from an EMBL/GenBank/DDBJ whole genome shotgun (WGS) entry which is preliminary data.</text>
</comment>
<gene>
    <name evidence="11" type="ORF">NFI95_04255</name>
</gene>
<evidence type="ECO:0000256" key="2">
    <source>
        <dbReference type="ARBA" id="ARBA00006739"/>
    </source>
</evidence>
<dbReference type="EMBL" id="JAMSKV010000002">
    <property type="protein sequence ID" value="MCQ8277661.1"/>
    <property type="molecule type" value="Genomic_DNA"/>
</dbReference>
<dbReference type="RefSeq" id="WP_422863144.1">
    <property type="nucleotide sequence ID" value="NZ_JAMSKV010000002.1"/>
</dbReference>
<evidence type="ECO:0000313" key="12">
    <source>
        <dbReference type="Proteomes" id="UP001524587"/>
    </source>
</evidence>
<feature type="transmembrane region" description="Helical" evidence="8">
    <location>
        <begin position="355"/>
        <end position="372"/>
    </location>
</feature>
<sequence length="382" mass="41348">MTVPGRIDPAPGGSLEISVVIPCFRERPNIRPMVAALDAALAELRWEAIFVDDNSPDGTAEEIRAVARTDQRVRGLRRIGRRGLASAVIEGILSSSAEMVAVIDGDLQHDETQIPVLLEAVRSGRCDIAVASRHAEGGDAAGLSSAWRHRLSEGGIRMAQAVLPKRSGFPPLRDPMSGFFLCERRFFDQVAPYLSGHGFKILLDLILSAPRGTGEVPRVLELPARFRPRLQGESKLDALVLVQFAAMLLDKFCRGLLPLRFLSFALVGLAGVAVNLLVLDAGLWFGFDFNKSQVIATIAATLADFWLNNTLTYRDRRLRGGGLLIGLPLFLLVCAIGNVAGIGIARALYDSHHGWQPAGAAGAAIAVVWNYAMSSTLIWRAR</sequence>
<keyword evidence="5 8" id="KW-0812">Transmembrane</keyword>
<dbReference type="Gene3D" id="3.90.550.10">
    <property type="entry name" value="Spore Coat Polysaccharide Biosynthesis Protein SpsA, Chain A"/>
    <property type="match status" value="1"/>
</dbReference>
<evidence type="ECO:0000259" key="9">
    <source>
        <dbReference type="Pfam" id="PF00535"/>
    </source>
</evidence>
<evidence type="ECO:0000256" key="8">
    <source>
        <dbReference type="SAM" id="Phobius"/>
    </source>
</evidence>
<accession>A0ABT1W440</accession>
<dbReference type="Pfam" id="PF04138">
    <property type="entry name" value="GtrA_DPMS_TM"/>
    <property type="match status" value="1"/>
</dbReference>